<dbReference type="InterPro" id="IPR001155">
    <property type="entry name" value="OxRdtase_FMN_N"/>
</dbReference>
<dbReference type="Proteomes" id="UP001596506">
    <property type="component" value="Unassembled WGS sequence"/>
</dbReference>
<gene>
    <name evidence="12" type="ORF">ACFQQA_17795</name>
</gene>
<evidence type="ECO:0000259" key="10">
    <source>
        <dbReference type="Pfam" id="PF00724"/>
    </source>
</evidence>
<evidence type="ECO:0000256" key="1">
    <source>
        <dbReference type="ARBA" id="ARBA00001917"/>
    </source>
</evidence>
<feature type="domain" description="NADH:flavin oxidoreductase/NADH oxidase N-terminal" evidence="10">
    <location>
        <begin position="14"/>
        <end position="337"/>
    </location>
</feature>
<dbReference type="SUPFAM" id="SSF51395">
    <property type="entry name" value="FMN-linked oxidoreductases"/>
    <property type="match status" value="1"/>
</dbReference>
<dbReference type="Gene3D" id="3.20.20.70">
    <property type="entry name" value="Aldolase class I"/>
    <property type="match status" value="1"/>
</dbReference>
<dbReference type="Gene3D" id="3.40.50.720">
    <property type="entry name" value="NAD(P)-binding Rossmann-like Domain"/>
    <property type="match status" value="1"/>
</dbReference>
<evidence type="ECO:0000256" key="3">
    <source>
        <dbReference type="ARBA" id="ARBA00011048"/>
    </source>
</evidence>
<evidence type="ECO:0000256" key="5">
    <source>
        <dbReference type="ARBA" id="ARBA00022643"/>
    </source>
</evidence>
<keyword evidence="6" id="KW-0479">Metal-binding</keyword>
<proteinExistence type="inferred from homology"/>
<dbReference type="InterPro" id="IPR036188">
    <property type="entry name" value="FAD/NAD-bd_sf"/>
</dbReference>
<dbReference type="Pfam" id="PF07992">
    <property type="entry name" value="Pyr_redox_2"/>
    <property type="match status" value="1"/>
</dbReference>
<dbReference type="RefSeq" id="WP_100690236.1">
    <property type="nucleotide sequence ID" value="NZ_JBHTBD010000013.1"/>
</dbReference>
<evidence type="ECO:0000313" key="13">
    <source>
        <dbReference type="Proteomes" id="UP001596506"/>
    </source>
</evidence>
<evidence type="ECO:0000256" key="2">
    <source>
        <dbReference type="ARBA" id="ARBA00001966"/>
    </source>
</evidence>
<keyword evidence="13" id="KW-1185">Reference proteome</keyword>
<reference evidence="13" key="1">
    <citation type="journal article" date="2019" name="Int. J. Syst. Evol. Microbiol.">
        <title>The Global Catalogue of Microorganisms (GCM) 10K type strain sequencing project: providing services to taxonomists for standard genome sequencing and annotation.</title>
        <authorList>
            <consortium name="The Broad Institute Genomics Platform"/>
            <consortium name="The Broad Institute Genome Sequencing Center for Infectious Disease"/>
            <person name="Wu L."/>
            <person name="Ma J."/>
        </authorList>
    </citation>
    <scope>NUCLEOTIDE SEQUENCE [LARGE SCALE GENOMIC DNA]</scope>
    <source>
        <strain evidence="13">CCUG 60559</strain>
    </source>
</reference>
<comment type="cofactor">
    <cofactor evidence="1">
        <name>FMN</name>
        <dbReference type="ChEBI" id="CHEBI:58210"/>
    </cofactor>
</comment>
<keyword evidence="8" id="KW-0408">Iron</keyword>
<dbReference type="PRINTS" id="PR00411">
    <property type="entry name" value="PNDRDTASEI"/>
</dbReference>
<evidence type="ECO:0000256" key="4">
    <source>
        <dbReference type="ARBA" id="ARBA00022630"/>
    </source>
</evidence>
<protein>
    <submittedName>
        <fullName evidence="12">FAD-dependent oxidoreductase</fullName>
    </submittedName>
</protein>
<dbReference type="SUPFAM" id="SSF51971">
    <property type="entry name" value="Nucleotide-binding domain"/>
    <property type="match status" value="1"/>
</dbReference>
<evidence type="ECO:0000256" key="9">
    <source>
        <dbReference type="ARBA" id="ARBA00023014"/>
    </source>
</evidence>
<sequence length="679" mass="72525">MENTQQRETFGTMLSPIRAGRRTLRNRVIMGSMHTRLETEPDSIAKQIAFYAERARGEAAILVTGGFSPNAEGIFDPKGPRIDDPDQARHLRPICEAVQAEGSLICAQLLHAGRYAKIEGCVAPSPIRSPINRFVPREMTDADIRRTIADFASAAANAQAAGFDGVEIMGSEGYLINEFTVTHTNKREDGWGGNAENRHRFPVEIVRAVRERCGPGFLIIYRISAADLVEGGAHSDEIAALARKIEAAGADILNTGIGWHESRVPTIAYPVPRGAWRKAAANVKAAVSIPVVASNRINTPELAEDILTSGDADMISMARPFLADPHFVKKAREGRANEINTCIACNQACLDFIFSSRPVSCLVNPRAGRETEFRDTPTESPSKLAVVGGGAAGMATAAEAARLGHDVTLFEAQDKLGGQLNLARAAPGKDEFDETLRYYTGQINKHGVKLRLGQRAGLDDLNGFDHVVIATGVTPRIPDLPGADHPSVATYAEILSGERAAGDTVLVMGAGGIGHDVAEFLVTGPAEAHNPDAFCETWGVDPKFAVSGALVGDPLALKPSRRKVVMLQRKNSKPGAGLGVSTGWILRNALRKHGVEALVGVVYERIDDAGLHILMDNGEPKVIAADTIVLCTGQEPEQALVDELVARSVTVTMIGGAKEAAELDALRAIDEGVRLAQSL</sequence>
<dbReference type="Pfam" id="PF00724">
    <property type="entry name" value="Oxidored_FMN"/>
    <property type="match status" value="1"/>
</dbReference>
<dbReference type="SUPFAM" id="SSF51905">
    <property type="entry name" value="FAD/NAD(P)-binding domain"/>
    <property type="match status" value="1"/>
</dbReference>
<evidence type="ECO:0000256" key="7">
    <source>
        <dbReference type="ARBA" id="ARBA00023002"/>
    </source>
</evidence>
<dbReference type="PRINTS" id="PR00368">
    <property type="entry name" value="FADPNR"/>
</dbReference>
<accession>A0ABW2IZ99</accession>
<keyword evidence="4" id="KW-0285">Flavoprotein</keyword>
<dbReference type="PANTHER" id="PTHR42917:SF2">
    <property type="entry name" value="2,4-DIENOYL-COA REDUCTASE [(2E)-ENOYL-COA-PRODUCING]"/>
    <property type="match status" value="1"/>
</dbReference>
<comment type="cofactor">
    <cofactor evidence="2">
        <name>[4Fe-4S] cluster</name>
        <dbReference type="ChEBI" id="CHEBI:49883"/>
    </cofactor>
</comment>
<evidence type="ECO:0000256" key="6">
    <source>
        <dbReference type="ARBA" id="ARBA00022723"/>
    </source>
</evidence>
<dbReference type="Gene3D" id="3.50.50.60">
    <property type="entry name" value="FAD/NAD(P)-binding domain"/>
    <property type="match status" value="1"/>
</dbReference>
<evidence type="ECO:0000259" key="11">
    <source>
        <dbReference type="Pfam" id="PF07992"/>
    </source>
</evidence>
<dbReference type="EMBL" id="JBHTBD010000013">
    <property type="protein sequence ID" value="MFC7296575.1"/>
    <property type="molecule type" value="Genomic_DNA"/>
</dbReference>
<comment type="caution">
    <text evidence="12">The sequence shown here is derived from an EMBL/GenBank/DDBJ whole genome shotgun (WGS) entry which is preliminary data.</text>
</comment>
<organism evidence="12 13">
    <name type="scientific">Marinobacter aromaticivorans</name>
    <dbReference type="NCBI Taxonomy" id="1494078"/>
    <lineage>
        <taxon>Bacteria</taxon>
        <taxon>Pseudomonadati</taxon>
        <taxon>Pseudomonadota</taxon>
        <taxon>Gammaproteobacteria</taxon>
        <taxon>Pseudomonadales</taxon>
        <taxon>Marinobacteraceae</taxon>
        <taxon>Marinobacter</taxon>
    </lineage>
</organism>
<name>A0ABW2IZ99_9GAMM</name>
<dbReference type="InterPro" id="IPR051793">
    <property type="entry name" value="NADH:flavin_oxidoreductase"/>
</dbReference>
<comment type="similarity">
    <text evidence="3">In the N-terminal section; belongs to the NADH:flavin oxidoreductase/NADH oxidase family.</text>
</comment>
<keyword evidence="7" id="KW-0560">Oxidoreductase</keyword>
<dbReference type="CDD" id="cd02930">
    <property type="entry name" value="DCR_FMN"/>
    <property type="match status" value="1"/>
</dbReference>
<evidence type="ECO:0000256" key="8">
    <source>
        <dbReference type="ARBA" id="ARBA00023004"/>
    </source>
</evidence>
<feature type="domain" description="FAD/NAD(P)-binding" evidence="11">
    <location>
        <begin position="383"/>
        <end position="642"/>
    </location>
</feature>
<keyword evidence="5" id="KW-0288">FMN</keyword>
<dbReference type="InterPro" id="IPR023753">
    <property type="entry name" value="FAD/NAD-binding_dom"/>
</dbReference>
<dbReference type="InterPro" id="IPR013785">
    <property type="entry name" value="Aldolase_TIM"/>
</dbReference>
<evidence type="ECO:0000313" key="12">
    <source>
        <dbReference type="EMBL" id="MFC7296575.1"/>
    </source>
</evidence>
<dbReference type="PANTHER" id="PTHR42917">
    <property type="entry name" value="2,4-DIENOYL-COA REDUCTASE"/>
    <property type="match status" value="1"/>
</dbReference>
<keyword evidence="9" id="KW-0411">Iron-sulfur</keyword>